<dbReference type="EMBL" id="JAFJZZ010000003">
    <property type="protein sequence ID" value="MBN7773495.1"/>
    <property type="molecule type" value="Genomic_DNA"/>
</dbReference>
<dbReference type="GO" id="GO:0003677">
    <property type="term" value="F:DNA binding"/>
    <property type="evidence" value="ECO:0007669"/>
    <property type="project" value="UniProtKB-KW"/>
</dbReference>
<dbReference type="PROSITE" id="PS01117">
    <property type="entry name" value="HTH_MARR_1"/>
    <property type="match status" value="1"/>
</dbReference>
<dbReference type="GO" id="GO:0003700">
    <property type="term" value="F:DNA-binding transcription factor activity"/>
    <property type="evidence" value="ECO:0007669"/>
    <property type="project" value="InterPro"/>
</dbReference>
<dbReference type="Gene3D" id="1.10.10.10">
    <property type="entry name" value="Winged helix-like DNA-binding domain superfamily/Winged helix DNA-binding domain"/>
    <property type="match status" value="1"/>
</dbReference>
<dbReference type="InterPro" id="IPR000835">
    <property type="entry name" value="HTH_MarR-typ"/>
</dbReference>
<evidence type="ECO:0000313" key="5">
    <source>
        <dbReference type="EMBL" id="MBN7773495.1"/>
    </source>
</evidence>
<dbReference type="Pfam" id="PF12802">
    <property type="entry name" value="MarR_2"/>
    <property type="match status" value="1"/>
</dbReference>
<dbReference type="SUPFAM" id="SSF46785">
    <property type="entry name" value="Winged helix' DNA-binding domain"/>
    <property type="match status" value="1"/>
</dbReference>
<evidence type="ECO:0000256" key="1">
    <source>
        <dbReference type="ARBA" id="ARBA00023015"/>
    </source>
</evidence>
<dbReference type="Proteomes" id="UP000664545">
    <property type="component" value="Unassembled WGS sequence"/>
</dbReference>
<dbReference type="InterPro" id="IPR023187">
    <property type="entry name" value="Tscrpt_reg_MarR-type_CS"/>
</dbReference>
<dbReference type="PROSITE" id="PS50995">
    <property type="entry name" value="HTH_MARR_2"/>
    <property type="match status" value="1"/>
</dbReference>
<dbReference type="SMART" id="SM00347">
    <property type="entry name" value="HTH_MARR"/>
    <property type="match status" value="1"/>
</dbReference>
<organism evidence="5 6">
    <name type="scientific">Clostridium aminobutyricum</name>
    <dbReference type="NCBI Taxonomy" id="33953"/>
    <lineage>
        <taxon>Bacteria</taxon>
        <taxon>Bacillati</taxon>
        <taxon>Bacillota</taxon>
        <taxon>Clostridia</taxon>
        <taxon>Eubacteriales</taxon>
        <taxon>Clostridiaceae</taxon>
        <taxon>Clostridium</taxon>
    </lineage>
</organism>
<dbReference type="RefSeq" id="WP_206582329.1">
    <property type="nucleotide sequence ID" value="NZ_JAFJZZ010000003.1"/>
</dbReference>
<proteinExistence type="predicted"/>
<gene>
    <name evidence="5" type="ORF">JYB65_08980</name>
</gene>
<dbReference type="AlphaFoldDB" id="A0A939D9D1"/>
<dbReference type="InterPro" id="IPR036388">
    <property type="entry name" value="WH-like_DNA-bd_sf"/>
</dbReference>
<protein>
    <submittedName>
        <fullName evidence="5">MarR family transcriptional regulator</fullName>
    </submittedName>
</protein>
<name>A0A939D9D1_CLOAM</name>
<evidence type="ECO:0000256" key="2">
    <source>
        <dbReference type="ARBA" id="ARBA00023125"/>
    </source>
</evidence>
<evidence type="ECO:0000256" key="3">
    <source>
        <dbReference type="ARBA" id="ARBA00023163"/>
    </source>
</evidence>
<evidence type="ECO:0000313" key="6">
    <source>
        <dbReference type="Proteomes" id="UP000664545"/>
    </source>
</evidence>
<keyword evidence="3" id="KW-0804">Transcription</keyword>
<dbReference type="PANTHER" id="PTHR42756">
    <property type="entry name" value="TRANSCRIPTIONAL REGULATOR, MARR"/>
    <property type="match status" value="1"/>
</dbReference>
<feature type="domain" description="HTH marR-type" evidence="4">
    <location>
        <begin position="1"/>
        <end position="147"/>
    </location>
</feature>
<dbReference type="InterPro" id="IPR036390">
    <property type="entry name" value="WH_DNA-bd_sf"/>
</dbReference>
<evidence type="ECO:0000259" key="4">
    <source>
        <dbReference type="PROSITE" id="PS50995"/>
    </source>
</evidence>
<accession>A0A939D9D1</accession>
<comment type="caution">
    <text evidence="5">The sequence shown here is derived from an EMBL/GenBank/DDBJ whole genome shotgun (WGS) entry which is preliminary data.</text>
</comment>
<keyword evidence="1" id="KW-0805">Transcription regulation</keyword>
<dbReference type="PANTHER" id="PTHR42756:SF1">
    <property type="entry name" value="TRANSCRIPTIONAL REPRESSOR OF EMRAB OPERON"/>
    <property type="match status" value="1"/>
</dbReference>
<sequence>MDEKTDLDNIIDIYYQAWFKIGDIYHAWSKKHHINDTTLFVLYVIKETSPYCTQNKICNKLYLPKQTISLILSGLEADGYILRELNPADRRNKIVTFTKQGEQYANSLLLELKAAEIEAFSDLPKEQVQSVIDAFSILPSLLEKSLIK</sequence>
<reference evidence="5" key="1">
    <citation type="submission" date="2021-02" db="EMBL/GenBank/DDBJ databases">
        <title>Abyssanaerobacter marinus gen.nov., sp., nov, anaerobic bacterium isolated from the Onnuri vent field of Indian Ocean and suggestion of Mogibacteriaceae fam. nov., and proposal of reclassification of ambiguous this family's genus member.</title>
        <authorList>
            <person name="Kim Y.J."/>
            <person name="Yang J.-A."/>
        </authorList>
    </citation>
    <scope>NUCLEOTIDE SEQUENCE</scope>
    <source>
        <strain evidence="5">DSM 2634</strain>
    </source>
</reference>
<keyword evidence="2" id="KW-0238">DNA-binding</keyword>
<keyword evidence="6" id="KW-1185">Reference proteome</keyword>